<dbReference type="EMBL" id="FNET01000003">
    <property type="protein sequence ID" value="SDJ73745.1"/>
    <property type="molecule type" value="Genomic_DNA"/>
</dbReference>
<dbReference type="RefSeq" id="WP_176929536.1">
    <property type="nucleotide sequence ID" value="NZ_FNET01000003.1"/>
</dbReference>
<dbReference type="Proteomes" id="UP000199682">
    <property type="component" value="Unassembled WGS sequence"/>
</dbReference>
<feature type="region of interest" description="Disordered" evidence="1">
    <location>
        <begin position="216"/>
        <end position="242"/>
    </location>
</feature>
<feature type="compositionally biased region" description="Basic and acidic residues" evidence="1">
    <location>
        <begin position="231"/>
        <end position="242"/>
    </location>
</feature>
<evidence type="ECO:0000313" key="3">
    <source>
        <dbReference type="Proteomes" id="UP000199682"/>
    </source>
</evidence>
<gene>
    <name evidence="2" type="ORF">SAMN04488074_10383</name>
</gene>
<protein>
    <recommendedName>
        <fullName evidence="4">Protein ImuA</fullName>
    </recommendedName>
</protein>
<sequence>MSRSATASLAALGVNPASELTSTTTDHATGRVLPVRGELAGLLPWGGLRRGSTVSVGGSTSLLLALLAGATADGCWAAVVGLPQIGVLAAAELGVAVQRLALVPRPGSDPGPVIAALLDGMDLVAVACPLPPSLARRLTARARQRRAVLIACGTWPSADVALTAESVSWNALDDGAETLRRQQITVRSGGRGSAGQAKHALLTFGAEEIELPLVAGGPARSDEPADAGPGRADELAAKRADSAAVRRTEAVERLVRLARKGPPA</sequence>
<name>A0A1G8W7N3_9PSEU</name>
<reference evidence="3" key="1">
    <citation type="submission" date="2016-10" db="EMBL/GenBank/DDBJ databases">
        <authorList>
            <person name="Varghese N."/>
            <person name="Submissions S."/>
        </authorList>
    </citation>
    <scope>NUCLEOTIDE SEQUENCE [LARGE SCALE GENOMIC DNA]</scope>
    <source>
        <strain evidence="3">DSM 44796</strain>
    </source>
</reference>
<accession>A0A1G8W7N3</accession>
<evidence type="ECO:0000256" key="1">
    <source>
        <dbReference type="SAM" id="MobiDB-lite"/>
    </source>
</evidence>
<evidence type="ECO:0000313" key="2">
    <source>
        <dbReference type="EMBL" id="SDJ73745.1"/>
    </source>
</evidence>
<proteinExistence type="predicted"/>
<organism evidence="2 3">
    <name type="scientific">Lentzea albidocapillata subsp. violacea</name>
    <dbReference type="NCBI Taxonomy" id="128104"/>
    <lineage>
        <taxon>Bacteria</taxon>
        <taxon>Bacillati</taxon>
        <taxon>Actinomycetota</taxon>
        <taxon>Actinomycetes</taxon>
        <taxon>Pseudonocardiales</taxon>
        <taxon>Pseudonocardiaceae</taxon>
        <taxon>Lentzea</taxon>
    </lineage>
</organism>
<dbReference type="AlphaFoldDB" id="A0A1G8W7N3"/>
<evidence type="ECO:0008006" key="4">
    <source>
        <dbReference type="Google" id="ProtNLM"/>
    </source>
</evidence>